<dbReference type="RefSeq" id="XP_033680555.1">
    <property type="nucleotide sequence ID" value="XM_033836252.1"/>
</dbReference>
<name>A0A6A6I5C5_9PLEO</name>
<dbReference type="AlphaFoldDB" id="A0A6A6I5C5"/>
<dbReference type="OrthoDB" id="3793934at2759"/>
<sequence>MPSFYNHLLALTFRQKDGAPKPASPPLSPSVVTLAGLPTEILHSIAHRLPISSAAVLPLVNKHFLHIYGMQAWESLKHDITQRRVFLYLLERDLPDYYADLQLTKKIPASSPSNYVKDSRQHYPSTGRGFFLNYDRFGYAVVWPHVVLALKRNAYGGHHGIPLEAFTYETTRRYTPKPWYRNFEEYVQWGQLASYGQPVQFGTLARIVSGHLLLRCTYRVFEKRVHVHVQTLKGM</sequence>
<evidence type="ECO:0000259" key="1">
    <source>
        <dbReference type="PROSITE" id="PS50181"/>
    </source>
</evidence>
<dbReference type="PROSITE" id="PS50181">
    <property type="entry name" value="FBOX"/>
    <property type="match status" value="1"/>
</dbReference>
<feature type="domain" description="F-box" evidence="1">
    <location>
        <begin position="31"/>
        <end position="76"/>
    </location>
</feature>
<dbReference type="SUPFAM" id="SSF81383">
    <property type="entry name" value="F-box domain"/>
    <property type="match status" value="1"/>
</dbReference>
<dbReference type="EMBL" id="ML987200">
    <property type="protein sequence ID" value="KAF2245551.1"/>
    <property type="molecule type" value="Genomic_DNA"/>
</dbReference>
<reference evidence="2" key="1">
    <citation type="journal article" date="2020" name="Stud. Mycol.">
        <title>101 Dothideomycetes genomes: a test case for predicting lifestyles and emergence of pathogens.</title>
        <authorList>
            <person name="Haridas S."/>
            <person name="Albert R."/>
            <person name="Binder M."/>
            <person name="Bloem J."/>
            <person name="Labutti K."/>
            <person name="Salamov A."/>
            <person name="Andreopoulos B."/>
            <person name="Baker S."/>
            <person name="Barry K."/>
            <person name="Bills G."/>
            <person name="Bluhm B."/>
            <person name="Cannon C."/>
            <person name="Castanera R."/>
            <person name="Culley D."/>
            <person name="Daum C."/>
            <person name="Ezra D."/>
            <person name="Gonzalez J."/>
            <person name="Henrissat B."/>
            <person name="Kuo A."/>
            <person name="Liang C."/>
            <person name="Lipzen A."/>
            <person name="Lutzoni F."/>
            <person name="Magnuson J."/>
            <person name="Mondo S."/>
            <person name="Nolan M."/>
            <person name="Ohm R."/>
            <person name="Pangilinan J."/>
            <person name="Park H.-J."/>
            <person name="Ramirez L."/>
            <person name="Alfaro M."/>
            <person name="Sun H."/>
            <person name="Tritt A."/>
            <person name="Yoshinaga Y."/>
            <person name="Zwiers L.-H."/>
            <person name="Turgeon B."/>
            <person name="Goodwin S."/>
            <person name="Spatafora J."/>
            <person name="Crous P."/>
            <person name="Grigoriev I."/>
        </authorList>
    </citation>
    <scope>NUCLEOTIDE SEQUENCE</scope>
    <source>
        <strain evidence="2">CBS 122368</strain>
    </source>
</reference>
<evidence type="ECO:0000313" key="3">
    <source>
        <dbReference type="Proteomes" id="UP000800094"/>
    </source>
</evidence>
<accession>A0A6A6I5C5</accession>
<dbReference type="GeneID" id="54589582"/>
<organism evidence="2 3">
    <name type="scientific">Trematosphaeria pertusa</name>
    <dbReference type="NCBI Taxonomy" id="390896"/>
    <lineage>
        <taxon>Eukaryota</taxon>
        <taxon>Fungi</taxon>
        <taxon>Dikarya</taxon>
        <taxon>Ascomycota</taxon>
        <taxon>Pezizomycotina</taxon>
        <taxon>Dothideomycetes</taxon>
        <taxon>Pleosporomycetidae</taxon>
        <taxon>Pleosporales</taxon>
        <taxon>Massarineae</taxon>
        <taxon>Trematosphaeriaceae</taxon>
        <taxon>Trematosphaeria</taxon>
    </lineage>
</organism>
<proteinExistence type="predicted"/>
<gene>
    <name evidence="2" type="ORF">BU26DRAFT_71168</name>
</gene>
<dbReference type="InterPro" id="IPR036047">
    <property type="entry name" value="F-box-like_dom_sf"/>
</dbReference>
<evidence type="ECO:0000313" key="2">
    <source>
        <dbReference type="EMBL" id="KAF2245551.1"/>
    </source>
</evidence>
<keyword evidence="3" id="KW-1185">Reference proteome</keyword>
<dbReference type="InterPro" id="IPR001810">
    <property type="entry name" value="F-box_dom"/>
</dbReference>
<dbReference type="Proteomes" id="UP000800094">
    <property type="component" value="Unassembled WGS sequence"/>
</dbReference>
<protein>
    <recommendedName>
        <fullName evidence="1">F-box domain-containing protein</fullName>
    </recommendedName>
</protein>